<comment type="subcellular location">
    <subcellularLocation>
        <location evidence="1">Nucleus</location>
    </subcellularLocation>
</comment>
<dbReference type="GO" id="GO:0006325">
    <property type="term" value="P:chromatin organization"/>
    <property type="evidence" value="ECO:0007669"/>
    <property type="project" value="UniProtKB-KW"/>
</dbReference>
<keyword evidence="4" id="KW-0678">Repressor</keyword>
<evidence type="ECO:0000256" key="3">
    <source>
        <dbReference type="ARBA" id="ARBA00015794"/>
    </source>
</evidence>
<evidence type="ECO:0000313" key="14">
    <source>
        <dbReference type="Proteomes" id="UP000515135"/>
    </source>
</evidence>
<dbReference type="GO" id="GO:0005634">
    <property type="term" value="C:nucleus"/>
    <property type="evidence" value="ECO:0007669"/>
    <property type="project" value="UniProtKB-SubCell"/>
</dbReference>
<sequence>MAGEQLTDVVQLAVSEIATGELTEEEPSAKRMRRMEIVMPETQSEISREESSSIKSILFNMNKAICLRLEGIENKVEGLSNRTKVLEDKVDGIVQTVKELGNRPSVTTPTTSRKQHHTPRRQSTIVIGLPANSGNQSQSQDQSLSTHSTDNEDDVPTPIPTRLQENGTEEIDDVCLTAGATVAVTDSKMKDESGEVEDEQGRSTGQRFGPNVQFITLNSEDDYPGGTWLGDENNIEMRVRCPITPSDLLHIHQTCRTAERMALILLDYLFDRETQAMSNISGMGRHGKKQLDPLMIYGIRCHLISKFAITDADWHRIKQNIDSKCRTSFRRRQRGQPLTVKAFARKLPSNMHTVYAQELHTVHPETQADQLSQLAVNQGDMEVHIQGTAIQPGDTVAVTQGNQVHHLHITQADGHHVTVADGTQVHHVQITQTADGQQVAIPQVLQPGEEVTIQQVAMQPGAMSIDSQPTALHGMETTEIHIQEGQIQQIQQPDEVQIQEIEGQEVSMPQ</sequence>
<protein>
    <recommendedName>
        <fullName evidence="3">Protein BANP</fullName>
    </recommendedName>
</protein>
<evidence type="ECO:0000259" key="13">
    <source>
        <dbReference type="PROSITE" id="PS51457"/>
    </source>
</evidence>
<dbReference type="PANTHER" id="PTHR16243:SF2">
    <property type="entry name" value="PROTEIN BANP"/>
    <property type="match status" value="1"/>
</dbReference>
<evidence type="ECO:0000256" key="8">
    <source>
        <dbReference type="ARBA" id="ARBA00023125"/>
    </source>
</evidence>
<reference evidence="15" key="1">
    <citation type="submission" date="2025-08" db="UniProtKB">
        <authorList>
            <consortium name="RefSeq"/>
        </authorList>
    </citation>
    <scope>IDENTIFICATION</scope>
    <source>
        <tissue evidence="15">Gonad</tissue>
    </source>
</reference>
<feature type="region of interest" description="Disordered" evidence="12">
    <location>
        <begin position="188"/>
        <end position="209"/>
    </location>
</feature>
<keyword evidence="7" id="KW-0175">Coiled coil</keyword>
<dbReference type="FunFam" id="1.10.10.2590:FF:000001">
    <property type="entry name" value="protein BANP isoform X1"/>
    <property type="match status" value="1"/>
</dbReference>
<gene>
    <name evidence="15" type="primary">LOC109480562</name>
</gene>
<feature type="domain" description="BEN" evidence="13">
    <location>
        <begin position="236"/>
        <end position="332"/>
    </location>
</feature>
<evidence type="ECO:0000256" key="11">
    <source>
        <dbReference type="ARBA" id="ARBA00023306"/>
    </source>
</evidence>
<dbReference type="SMART" id="SM01025">
    <property type="entry name" value="BEN"/>
    <property type="match status" value="1"/>
</dbReference>
<dbReference type="GeneID" id="109480562"/>
<accession>A0A6P4ZWG9</accession>
<proteinExistence type="inferred from homology"/>
<keyword evidence="8" id="KW-0238">DNA-binding</keyword>
<keyword evidence="6" id="KW-0805">Transcription regulation</keyword>
<keyword evidence="11" id="KW-0131">Cell cycle</keyword>
<organism evidence="14 15">
    <name type="scientific">Branchiostoma belcheri</name>
    <name type="common">Amphioxus</name>
    <dbReference type="NCBI Taxonomy" id="7741"/>
    <lineage>
        <taxon>Eukaryota</taxon>
        <taxon>Metazoa</taxon>
        <taxon>Chordata</taxon>
        <taxon>Cephalochordata</taxon>
        <taxon>Leptocardii</taxon>
        <taxon>Amphioxiformes</taxon>
        <taxon>Branchiostomatidae</taxon>
        <taxon>Branchiostoma</taxon>
    </lineage>
</organism>
<dbReference type="KEGG" id="bbel:109480562"/>
<evidence type="ECO:0000256" key="7">
    <source>
        <dbReference type="ARBA" id="ARBA00023054"/>
    </source>
</evidence>
<dbReference type="AlphaFoldDB" id="A0A6P4ZWG9"/>
<dbReference type="Gene3D" id="1.10.10.2590">
    <property type="entry name" value="BEN domain"/>
    <property type="match status" value="1"/>
</dbReference>
<keyword evidence="10" id="KW-0539">Nucleus</keyword>
<dbReference type="InterPro" id="IPR018379">
    <property type="entry name" value="BEN_domain"/>
</dbReference>
<keyword evidence="5" id="KW-0156">Chromatin regulator</keyword>
<evidence type="ECO:0000256" key="6">
    <source>
        <dbReference type="ARBA" id="ARBA00023015"/>
    </source>
</evidence>
<keyword evidence="14" id="KW-1185">Reference proteome</keyword>
<evidence type="ECO:0000256" key="5">
    <source>
        <dbReference type="ARBA" id="ARBA00022853"/>
    </source>
</evidence>
<feature type="compositionally biased region" description="Low complexity" evidence="12">
    <location>
        <begin position="133"/>
        <end position="148"/>
    </location>
</feature>
<dbReference type="GO" id="GO:0042177">
    <property type="term" value="P:negative regulation of protein catabolic process"/>
    <property type="evidence" value="ECO:0007669"/>
    <property type="project" value="TreeGrafter"/>
</dbReference>
<dbReference type="GO" id="GO:0034504">
    <property type="term" value="P:protein localization to nucleus"/>
    <property type="evidence" value="ECO:0007669"/>
    <property type="project" value="TreeGrafter"/>
</dbReference>
<dbReference type="RefSeq" id="XP_019638349.1">
    <property type="nucleotide sequence ID" value="XM_019782790.1"/>
</dbReference>
<evidence type="ECO:0000256" key="1">
    <source>
        <dbReference type="ARBA" id="ARBA00004123"/>
    </source>
</evidence>
<evidence type="ECO:0000256" key="4">
    <source>
        <dbReference type="ARBA" id="ARBA00022491"/>
    </source>
</evidence>
<dbReference type="OrthoDB" id="10052653at2759"/>
<evidence type="ECO:0000256" key="2">
    <source>
        <dbReference type="ARBA" id="ARBA00009735"/>
    </source>
</evidence>
<evidence type="ECO:0000256" key="10">
    <source>
        <dbReference type="ARBA" id="ARBA00023242"/>
    </source>
</evidence>
<dbReference type="InterPro" id="IPR042343">
    <property type="entry name" value="BANP"/>
</dbReference>
<evidence type="ECO:0000256" key="9">
    <source>
        <dbReference type="ARBA" id="ARBA00023163"/>
    </source>
</evidence>
<dbReference type="Proteomes" id="UP000515135">
    <property type="component" value="Unplaced"/>
</dbReference>
<dbReference type="PANTHER" id="PTHR16243">
    <property type="entry name" value="BTG3-ASSOCIATED NUCLEAR PROTEIN BANP"/>
    <property type="match status" value="1"/>
</dbReference>
<dbReference type="Pfam" id="PF10523">
    <property type="entry name" value="BEN"/>
    <property type="match status" value="1"/>
</dbReference>
<dbReference type="GO" id="GO:0003677">
    <property type="term" value="F:DNA binding"/>
    <property type="evidence" value="ECO:0007669"/>
    <property type="project" value="UniProtKB-KW"/>
</dbReference>
<evidence type="ECO:0000256" key="12">
    <source>
        <dbReference type="SAM" id="MobiDB-lite"/>
    </source>
</evidence>
<evidence type="ECO:0000313" key="15">
    <source>
        <dbReference type="RefSeq" id="XP_019638349.1"/>
    </source>
</evidence>
<dbReference type="PROSITE" id="PS51457">
    <property type="entry name" value="BEN"/>
    <property type="match status" value="1"/>
</dbReference>
<comment type="similarity">
    <text evidence="2">Belongs to the BANP/SMAR1 family.</text>
</comment>
<keyword evidence="9" id="KW-0804">Transcription</keyword>
<feature type="region of interest" description="Disordered" evidence="12">
    <location>
        <begin position="96"/>
        <end position="163"/>
    </location>
</feature>
<name>A0A6P4ZWG9_BRABE</name>